<dbReference type="EnsemblPlants" id="OGLUM12G11750.1">
    <property type="protein sequence ID" value="OGLUM12G11750.1"/>
    <property type="gene ID" value="OGLUM12G11750"/>
</dbReference>
<evidence type="ECO:0000313" key="1">
    <source>
        <dbReference type="EnsemblPlants" id="OGLUM12G11750.1"/>
    </source>
</evidence>
<reference evidence="1" key="1">
    <citation type="submission" date="2015-04" db="UniProtKB">
        <authorList>
            <consortium name="EnsemblPlants"/>
        </authorList>
    </citation>
    <scope>IDENTIFICATION</scope>
</reference>
<protein>
    <submittedName>
        <fullName evidence="1">Uncharacterized protein</fullName>
    </submittedName>
</protein>
<keyword evidence="2" id="KW-1185">Reference proteome</keyword>
<dbReference type="AlphaFoldDB" id="A0A0E0BS38"/>
<name>A0A0E0BS38_9ORYZ</name>
<dbReference type="Gramene" id="OGLUM12G11750.1">
    <property type="protein sequence ID" value="OGLUM12G11750.1"/>
    <property type="gene ID" value="OGLUM12G11750"/>
</dbReference>
<evidence type="ECO:0000313" key="2">
    <source>
        <dbReference type="Proteomes" id="UP000026961"/>
    </source>
</evidence>
<sequence>MNHWKVICFNMVIHKFMYENIQTIHKTKEATLNHCLDLQFWIAIGFGKSPIHRNNIDLAKTISIWSEIHYKLSKCKSILIPVRHARSFIVVILDHESKTLYI</sequence>
<organism evidence="1">
    <name type="scientific">Oryza glumipatula</name>
    <dbReference type="NCBI Taxonomy" id="40148"/>
    <lineage>
        <taxon>Eukaryota</taxon>
        <taxon>Viridiplantae</taxon>
        <taxon>Streptophyta</taxon>
        <taxon>Embryophyta</taxon>
        <taxon>Tracheophyta</taxon>
        <taxon>Spermatophyta</taxon>
        <taxon>Magnoliopsida</taxon>
        <taxon>Liliopsida</taxon>
        <taxon>Poales</taxon>
        <taxon>Poaceae</taxon>
        <taxon>BOP clade</taxon>
        <taxon>Oryzoideae</taxon>
        <taxon>Oryzeae</taxon>
        <taxon>Oryzinae</taxon>
        <taxon>Oryza</taxon>
    </lineage>
</organism>
<reference evidence="1" key="2">
    <citation type="submission" date="2018-05" db="EMBL/GenBank/DDBJ databases">
        <title>OgluRS3 (Oryza glumaepatula Reference Sequence Version 3).</title>
        <authorList>
            <person name="Zhang J."/>
            <person name="Kudrna D."/>
            <person name="Lee S."/>
            <person name="Talag J."/>
            <person name="Welchert J."/>
            <person name="Wing R.A."/>
        </authorList>
    </citation>
    <scope>NUCLEOTIDE SEQUENCE [LARGE SCALE GENOMIC DNA]</scope>
</reference>
<dbReference type="Proteomes" id="UP000026961">
    <property type="component" value="Chromosome 12"/>
</dbReference>
<dbReference type="HOGENOM" id="CLU_2281816_0_0_1"/>
<accession>A0A0E0BS38</accession>
<proteinExistence type="predicted"/>